<evidence type="ECO:0000313" key="3">
    <source>
        <dbReference type="Proteomes" id="UP000019373"/>
    </source>
</evidence>
<dbReference type="OrthoDB" id="2106152at2759"/>
<sequence>MASASSTVTTTSTPQSQSQSQPPLVPTILSSCHSSNTSTPTPTPTQTASKPACSTCPTHLLNSLKRDGYIHIPSLLDPVQIFSLRKAATHIVTLARSGKWPYIRTVPKQFPPWSSTPPPDSDGGIWGIQHLLHPDMPGRKEFAKLYFGNAIIGVVKELLGLNLYDPRSEDKIVMELLNLLVSPSGNRDFELRWHRDDIRWEVDAEEEKRQLDEKSPGGRQAHAQYNIALFDDESLIVVPASHRRVRTEEERNADPYAPELKDMKVVKMRAGDAVFYDSNILHRGVYKGVDLEKGEVGRMTLHGSVGLYDHSEERAKNVLQHGLRDWVDREDAPFNELQGKCRARAEGMRMRLVEMGNGEDLGYSLEG</sequence>
<dbReference type="eggNOG" id="ENOG502RXJG">
    <property type="taxonomic scope" value="Eukaryota"/>
</dbReference>
<dbReference type="AlphaFoldDB" id="U1HM53"/>
<keyword evidence="3" id="KW-1185">Reference proteome</keyword>
<dbReference type="EMBL" id="KE721353">
    <property type="protein sequence ID" value="ERF70079.1"/>
    <property type="molecule type" value="Genomic_DNA"/>
</dbReference>
<dbReference type="Pfam" id="PF05721">
    <property type="entry name" value="PhyH"/>
    <property type="match status" value="1"/>
</dbReference>
<evidence type="ECO:0000313" key="2">
    <source>
        <dbReference type="EMBL" id="ERF70079.1"/>
    </source>
</evidence>
<reference evidence="3" key="1">
    <citation type="journal article" date="2014" name="BMC Genomics">
        <title>Genome characteristics reveal the impact of lichenization on lichen-forming fungus Endocarpon pusillum Hedwig (Verrucariales, Ascomycota).</title>
        <authorList>
            <person name="Wang Y.-Y."/>
            <person name="Liu B."/>
            <person name="Zhang X.-Y."/>
            <person name="Zhou Q.-M."/>
            <person name="Zhang T."/>
            <person name="Li H."/>
            <person name="Yu Y.-F."/>
            <person name="Zhang X.-L."/>
            <person name="Hao X.-Y."/>
            <person name="Wang M."/>
            <person name="Wang L."/>
            <person name="Wei J.-C."/>
        </authorList>
    </citation>
    <scope>NUCLEOTIDE SEQUENCE [LARGE SCALE GENOMIC DNA]</scope>
    <source>
        <strain evidence="3">Z07020 / HMAS-L-300199</strain>
    </source>
</reference>
<organism evidence="2 3">
    <name type="scientific">Endocarpon pusillum (strain Z07020 / HMAS-L-300199)</name>
    <name type="common">Lichen-forming fungus</name>
    <dbReference type="NCBI Taxonomy" id="1263415"/>
    <lineage>
        <taxon>Eukaryota</taxon>
        <taxon>Fungi</taxon>
        <taxon>Dikarya</taxon>
        <taxon>Ascomycota</taxon>
        <taxon>Pezizomycotina</taxon>
        <taxon>Eurotiomycetes</taxon>
        <taxon>Chaetothyriomycetidae</taxon>
        <taxon>Verrucariales</taxon>
        <taxon>Verrucariaceae</taxon>
        <taxon>Endocarpon</taxon>
    </lineage>
</organism>
<dbReference type="InterPro" id="IPR008775">
    <property type="entry name" value="Phytyl_CoA_dOase-like"/>
</dbReference>
<dbReference type="HOGENOM" id="CLU_056749_0_0_1"/>
<name>U1HM53_ENDPU</name>
<dbReference type="PANTHER" id="PTHR40470:SF1">
    <property type="entry name" value="PHYTANOYL-COA DIOXYGENASE FAMILY PROTEIN (AFU_ORTHOLOGUE AFUA_2G15850)"/>
    <property type="match status" value="1"/>
</dbReference>
<dbReference type="RefSeq" id="XP_007804114.1">
    <property type="nucleotide sequence ID" value="XM_007805923.1"/>
</dbReference>
<dbReference type="Gene3D" id="2.60.120.620">
    <property type="entry name" value="q2cbj1_9rhob like domain"/>
    <property type="match status" value="1"/>
</dbReference>
<dbReference type="GeneID" id="19235329"/>
<accession>U1HM53</accession>
<dbReference type="OMA" id="SFARCYF"/>
<proteinExistence type="predicted"/>
<dbReference type="Proteomes" id="UP000019373">
    <property type="component" value="Unassembled WGS sequence"/>
</dbReference>
<evidence type="ECO:0008006" key="4">
    <source>
        <dbReference type="Google" id="ProtNLM"/>
    </source>
</evidence>
<feature type="compositionally biased region" description="Low complexity" evidence="1">
    <location>
        <begin position="1"/>
        <end position="51"/>
    </location>
</feature>
<dbReference type="PANTHER" id="PTHR40470">
    <property type="entry name" value="PHYTANOYL-COA DIOXYGENASE FAMILY PROTEIN (AFU_ORTHOLOGUE AFUA_2G15850)"/>
    <property type="match status" value="1"/>
</dbReference>
<protein>
    <recommendedName>
        <fullName evidence="4">Phytanoyl-CoA dioxygenase family protein</fullName>
    </recommendedName>
</protein>
<gene>
    <name evidence="2" type="ORF">EPUS_00266</name>
</gene>
<feature type="region of interest" description="Disordered" evidence="1">
    <location>
        <begin position="1"/>
        <end position="53"/>
    </location>
</feature>
<evidence type="ECO:0000256" key="1">
    <source>
        <dbReference type="SAM" id="MobiDB-lite"/>
    </source>
</evidence>
<dbReference type="SUPFAM" id="SSF51197">
    <property type="entry name" value="Clavaminate synthase-like"/>
    <property type="match status" value="1"/>
</dbReference>